<feature type="region of interest" description="Disordered" evidence="1">
    <location>
        <begin position="1"/>
        <end position="38"/>
    </location>
</feature>
<dbReference type="AlphaFoldDB" id="A0A0G1HYU7"/>
<protein>
    <submittedName>
        <fullName evidence="2">Uncharacterized protein</fullName>
    </submittedName>
</protein>
<organism evidence="2 3">
    <name type="scientific">Candidatus Collierbacteria bacterium GW2011_GWB2_44_22</name>
    <dbReference type="NCBI Taxonomy" id="1618387"/>
    <lineage>
        <taxon>Bacteria</taxon>
        <taxon>Candidatus Collieribacteriota</taxon>
    </lineage>
</organism>
<sequence length="126" mass="14046">MNSQPMPYSKARLTDSYRSSSGSMKSSTDSKERESGDSHKVWVAAMSDCQKDNLGLSLPTSPEITDERSISLDMAEDMRQILSAFKNKTFGETELDEAFQIKNGFDYLAVLKGDSRSVRISKVCVF</sequence>
<feature type="compositionally biased region" description="Low complexity" evidence="1">
    <location>
        <begin position="16"/>
        <end position="27"/>
    </location>
</feature>
<accession>A0A0G1HYU7</accession>
<name>A0A0G1HYU7_9BACT</name>
<proteinExistence type="predicted"/>
<evidence type="ECO:0000313" key="2">
    <source>
        <dbReference type="EMBL" id="KKT52100.1"/>
    </source>
</evidence>
<evidence type="ECO:0000256" key="1">
    <source>
        <dbReference type="SAM" id="MobiDB-lite"/>
    </source>
</evidence>
<gene>
    <name evidence="2" type="ORF">UW44_C0004G0005</name>
</gene>
<comment type="caution">
    <text evidence="2">The sequence shown here is derived from an EMBL/GenBank/DDBJ whole genome shotgun (WGS) entry which is preliminary data.</text>
</comment>
<feature type="compositionally biased region" description="Basic and acidic residues" evidence="1">
    <location>
        <begin position="28"/>
        <end position="38"/>
    </location>
</feature>
<dbReference type="Proteomes" id="UP000034006">
    <property type="component" value="Unassembled WGS sequence"/>
</dbReference>
<reference evidence="2 3" key="1">
    <citation type="journal article" date="2015" name="Nature">
        <title>rRNA introns, odd ribosomes, and small enigmatic genomes across a large radiation of phyla.</title>
        <authorList>
            <person name="Brown C.T."/>
            <person name="Hug L.A."/>
            <person name="Thomas B.C."/>
            <person name="Sharon I."/>
            <person name="Castelle C.J."/>
            <person name="Singh A."/>
            <person name="Wilkins M.J."/>
            <person name="Williams K.H."/>
            <person name="Banfield J.F."/>
        </authorList>
    </citation>
    <scope>NUCLEOTIDE SEQUENCE [LARGE SCALE GENOMIC DNA]</scope>
</reference>
<evidence type="ECO:0000313" key="3">
    <source>
        <dbReference type="Proteomes" id="UP000034006"/>
    </source>
</evidence>
<dbReference type="EMBL" id="LCIH01000004">
    <property type="protein sequence ID" value="KKT52100.1"/>
    <property type="molecule type" value="Genomic_DNA"/>
</dbReference>